<dbReference type="PRINTS" id="PR00096">
    <property type="entry name" value="GATASE"/>
</dbReference>
<name>A0A2P5SYP4_9GAMM</name>
<dbReference type="InterPro" id="IPR029062">
    <property type="entry name" value="Class_I_gatase-like"/>
</dbReference>
<dbReference type="SUPFAM" id="SSF52317">
    <property type="entry name" value="Class I glutamine amidotransferase-like"/>
    <property type="match status" value="1"/>
</dbReference>
<evidence type="ECO:0000256" key="1">
    <source>
        <dbReference type="ARBA" id="ARBA00012266"/>
    </source>
</evidence>
<dbReference type="Gene3D" id="3.40.50.880">
    <property type="match status" value="1"/>
</dbReference>
<dbReference type="NCBIfam" id="TIGR00566">
    <property type="entry name" value="trpG_papA"/>
    <property type="match status" value="1"/>
</dbReference>
<dbReference type="PRINTS" id="PR00097">
    <property type="entry name" value="ANTSNTHASEII"/>
</dbReference>
<accession>A0A2P5SYP4</accession>
<evidence type="ECO:0000256" key="4">
    <source>
        <dbReference type="ARBA" id="ARBA00047683"/>
    </source>
</evidence>
<evidence type="ECO:0000256" key="2">
    <source>
        <dbReference type="ARBA" id="ARBA00022962"/>
    </source>
</evidence>
<dbReference type="OrthoDB" id="9806430at2"/>
<dbReference type="PROSITE" id="PS51273">
    <property type="entry name" value="GATASE_TYPE_1"/>
    <property type="match status" value="1"/>
</dbReference>
<dbReference type="GO" id="GO:0004048">
    <property type="term" value="F:anthranilate phosphoribosyltransferase activity"/>
    <property type="evidence" value="ECO:0007669"/>
    <property type="project" value="TreeGrafter"/>
</dbReference>
<dbReference type="InterPro" id="IPR050472">
    <property type="entry name" value="Anth_synth/Amidotransfase"/>
</dbReference>
<dbReference type="FunFam" id="3.40.50.880:FF:000003">
    <property type="entry name" value="Anthranilate synthase component II"/>
    <property type="match status" value="1"/>
</dbReference>
<dbReference type="PANTHER" id="PTHR43418">
    <property type="entry name" value="MULTIFUNCTIONAL TRYPTOPHAN BIOSYNTHESIS PROTEIN-RELATED"/>
    <property type="match status" value="1"/>
</dbReference>
<dbReference type="InterPro" id="IPR006221">
    <property type="entry name" value="TrpG/PapA_dom"/>
</dbReference>
<dbReference type="AlphaFoldDB" id="A0A2P5SYP4"/>
<dbReference type="RefSeq" id="WP_136131453.1">
    <property type="nucleotide sequence ID" value="NZ_PDKS01000001.1"/>
</dbReference>
<comment type="catalytic activity">
    <reaction evidence="4">
        <text>chorismate + L-glutamine = anthranilate + pyruvate + L-glutamate + H(+)</text>
        <dbReference type="Rhea" id="RHEA:21732"/>
        <dbReference type="ChEBI" id="CHEBI:15361"/>
        <dbReference type="ChEBI" id="CHEBI:15378"/>
        <dbReference type="ChEBI" id="CHEBI:16567"/>
        <dbReference type="ChEBI" id="CHEBI:29748"/>
        <dbReference type="ChEBI" id="CHEBI:29985"/>
        <dbReference type="ChEBI" id="CHEBI:58359"/>
        <dbReference type="EC" id="4.1.3.27"/>
    </reaction>
</comment>
<dbReference type="PANTHER" id="PTHR43418:SF2">
    <property type="entry name" value="BIFUNCTIONAL PROTEIN TRPGD"/>
    <property type="match status" value="1"/>
</dbReference>
<reference evidence="6 7" key="1">
    <citation type="journal article" date="2018" name="Genome Biol. Evol.">
        <title>Cladogenesis and Genomic Streamlining in Extracellular Endosymbionts of Tropical Stink Bugs.</title>
        <authorList>
            <person name="Otero-Bravo A."/>
            <person name="Goffredi S."/>
            <person name="Sabree Z.L."/>
        </authorList>
    </citation>
    <scope>NUCLEOTIDE SEQUENCE [LARGE SCALE GENOMIC DNA]</scope>
    <source>
        <strain evidence="6 7">SoET</strain>
    </source>
</reference>
<dbReference type="CDD" id="cd01743">
    <property type="entry name" value="GATase1_Anthranilate_Synthase"/>
    <property type="match status" value="1"/>
</dbReference>
<dbReference type="GO" id="GO:0004049">
    <property type="term" value="F:anthranilate synthase activity"/>
    <property type="evidence" value="ECO:0007669"/>
    <property type="project" value="UniProtKB-EC"/>
</dbReference>
<feature type="domain" description="Glutamine amidotransferase" evidence="5">
    <location>
        <begin position="6"/>
        <end position="186"/>
    </location>
</feature>
<proteinExistence type="predicted"/>
<evidence type="ECO:0000313" key="6">
    <source>
        <dbReference type="EMBL" id="PPI87456.1"/>
    </source>
</evidence>
<sequence length="193" mass="21640">MANIMLIDNIDSFTYNFVEQLRIFNHDVCVYRNNIPVDFLIKKIKNTKSQIIVLSAGPGSPRDSGCMLEIIRIFSEHIPIIGICLGHQAIIEFYGGNVCQSGEILHGKTSLIDHDSKAMFRNISTPMLVARYHSLIGNNIPVCLNINAKYGNIVMAVRHNTNKVCGFQFHPESILTVQGSLLIKQTINWALDK</sequence>
<dbReference type="InterPro" id="IPR017926">
    <property type="entry name" value="GATASE"/>
</dbReference>
<dbReference type="Proteomes" id="UP000296034">
    <property type="component" value="Unassembled WGS sequence"/>
</dbReference>
<evidence type="ECO:0000259" key="5">
    <source>
        <dbReference type="Pfam" id="PF00117"/>
    </source>
</evidence>
<keyword evidence="2" id="KW-0315">Glutamine amidotransferase</keyword>
<dbReference type="GO" id="GO:0005829">
    <property type="term" value="C:cytosol"/>
    <property type="evidence" value="ECO:0007669"/>
    <property type="project" value="TreeGrafter"/>
</dbReference>
<evidence type="ECO:0000313" key="7">
    <source>
        <dbReference type="Proteomes" id="UP000296034"/>
    </source>
</evidence>
<keyword evidence="3" id="KW-0456">Lyase</keyword>
<dbReference type="GO" id="GO:0002047">
    <property type="term" value="P:phenazine biosynthetic process"/>
    <property type="evidence" value="ECO:0007669"/>
    <property type="project" value="TreeGrafter"/>
</dbReference>
<dbReference type="EC" id="4.1.3.27" evidence="1"/>
<organism evidence="6 7">
    <name type="scientific">Candidatus Pantoea edessiphila</name>
    <dbReference type="NCBI Taxonomy" id="2044610"/>
    <lineage>
        <taxon>Bacteria</taxon>
        <taxon>Pseudomonadati</taxon>
        <taxon>Pseudomonadota</taxon>
        <taxon>Gammaproteobacteria</taxon>
        <taxon>Enterobacterales</taxon>
        <taxon>Erwiniaceae</taxon>
        <taxon>Pantoea</taxon>
    </lineage>
</organism>
<evidence type="ECO:0000256" key="3">
    <source>
        <dbReference type="ARBA" id="ARBA00023239"/>
    </source>
</evidence>
<dbReference type="Pfam" id="PF00117">
    <property type="entry name" value="GATase"/>
    <property type="match status" value="1"/>
</dbReference>
<comment type="caution">
    <text evidence="6">The sequence shown here is derived from an EMBL/GenBank/DDBJ whole genome shotgun (WGS) entry which is preliminary data.</text>
</comment>
<protein>
    <recommendedName>
        <fullName evidence="1">anthranilate synthase</fullName>
        <ecNumber evidence="1">4.1.3.27</ecNumber>
    </recommendedName>
</protein>
<dbReference type="GO" id="GO:0000162">
    <property type="term" value="P:L-tryptophan biosynthetic process"/>
    <property type="evidence" value="ECO:0007669"/>
    <property type="project" value="TreeGrafter"/>
</dbReference>
<dbReference type="EMBL" id="PDKS01000001">
    <property type="protein sequence ID" value="PPI87456.1"/>
    <property type="molecule type" value="Genomic_DNA"/>
</dbReference>
<dbReference type="PRINTS" id="PR00099">
    <property type="entry name" value="CPSGATASE"/>
</dbReference>
<gene>
    <name evidence="6" type="ORF">CRV11_00780</name>
</gene>